<evidence type="ECO:0000313" key="1">
    <source>
        <dbReference type="EMBL" id="JAH72263.1"/>
    </source>
</evidence>
<name>A0A0E9V4W8_ANGAN</name>
<organism evidence="1">
    <name type="scientific">Anguilla anguilla</name>
    <name type="common">European freshwater eel</name>
    <name type="synonym">Muraena anguilla</name>
    <dbReference type="NCBI Taxonomy" id="7936"/>
    <lineage>
        <taxon>Eukaryota</taxon>
        <taxon>Metazoa</taxon>
        <taxon>Chordata</taxon>
        <taxon>Craniata</taxon>
        <taxon>Vertebrata</taxon>
        <taxon>Euteleostomi</taxon>
        <taxon>Actinopterygii</taxon>
        <taxon>Neopterygii</taxon>
        <taxon>Teleostei</taxon>
        <taxon>Anguilliformes</taxon>
        <taxon>Anguillidae</taxon>
        <taxon>Anguilla</taxon>
    </lineage>
</organism>
<protein>
    <submittedName>
        <fullName evidence="1">Uncharacterized protein</fullName>
    </submittedName>
</protein>
<accession>A0A0E9V4W8</accession>
<proteinExistence type="predicted"/>
<dbReference type="EMBL" id="GBXM01036314">
    <property type="protein sequence ID" value="JAH72263.1"/>
    <property type="molecule type" value="Transcribed_RNA"/>
</dbReference>
<reference evidence="1" key="2">
    <citation type="journal article" date="2015" name="Fish Shellfish Immunol.">
        <title>Early steps in the European eel (Anguilla anguilla)-Vibrio vulnificus interaction in the gills: Role of the RtxA13 toxin.</title>
        <authorList>
            <person name="Callol A."/>
            <person name="Pajuelo D."/>
            <person name="Ebbesson L."/>
            <person name="Teles M."/>
            <person name="MacKenzie S."/>
            <person name="Amaro C."/>
        </authorList>
    </citation>
    <scope>NUCLEOTIDE SEQUENCE</scope>
</reference>
<sequence length="10" mass="1070">MAALLEPVAR</sequence>
<reference evidence="1" key="1">
    <citation type="submission" date="2014-11" db="EMBL/GenBank/DDBJ databases">
        <authorList>
            <person name="Amaro Gonzalez C."/>
        </authorList>
    </citation>
    <scope>NUCLEOTIDE SEQUENCE</scope>
</reference>